<feature type="transmembrane region" description="Helical" evidence="1">
    <location>
        <begin position="44"/>
        <end position="69"/>
    </location>
</feature>
<dbReference type="EMBL" id="JFZT01000019">
    <property type="protein sequence ID" value="EZQ10898.1"/>
    <property type="molecule type" value="Genomic_DNA"/>
</dbReference>
<name>A0A031LUS0_9CREN</name>
<keyword evidence="1" id="KW-1133">Transmembrane helix</keyword>
<gene>
    <name evidence="2" type="ORF">CM19_03400</name>
</gene>
<dbReference type="OrthoDB" id="44169at2157"/>
<dbReference type="AlphaFoldDB" id="A0A031LUS0"/>
<dbReference type="Proteomes" id="UP000024332">
    <property type="component" value="Unassembled WGS sequence"/>
</dbReference>
<organism evidence="2 3">
    <name type="scientific">Candidatus Acidianus copahuensis</name>
    <dbReference type="NCBI Taxonomy" id="1160895"/>
    <lineage>
        <taxon>Archaea</taxon>
        <taxon>Thermoproteota</taxon>
        <taxon>Thermoprotei</taxon>
        <taxon>Sulfolobales</taxon>
        <taxon>Sulfolobaceae</taxon>
        <taxon>Acidianus</taxon>
    </lineage>
</organism>
<dbReference type="RefSeq" id="WP_048098985.1">
    <property type="nucleotide sequence ID" value="NZ_JFZT01000019.1"/>
</dbReference>
<comment type="caution">
    <text evidence="2">The sequence shown here is derived from an EMBL/GenBank/DDBJ whole genome shotgun (WGS) entry which is preliminary data.</text>
</comment>
<evidence type="ECO:0000313" key="3">
    <source>
        <dbReference type="Proteomes" id="UP000024332"/>
    </source>
</evidence>
<dbReference type="STRING" id="1160895.CM19_03400"/>
<proteinExistence type="predicted"/>
<evidence type="ECO:0000313" key="2">
    <source>
        <dbReference type="EMBL" id="EZQ10898.1"/>
    </source>
</evidence>
<protein>
    <submittedName>
        <fullName evidence="2">Uncharacterized protein</fullName>
    </submittedName>
</protein>
<keyword evidence="3" id="KW-1185">Reference proteome</keyword>
<keyword evidence="1" id="KW-0812">Transmembrane</keyword>
<sequence>MSVFLYLNRVSGFAVLFLVSVLTKILSLPWFYQFLYLLFTVPDYSFTGFISNIGMIILLSFTIIIAGIYKLALIIANKN</sequence>
<keyword evidence="1" id="KW-0472">Membrane</keyword>
<evidence type="ECO:0000256" key="1">
    <source>
        <dbReference type="SAM" id="Phobius"/>
    </source>
</evidence>
<reference evidence="2 3" key="1">
    <citation type="submission" date="2014-03" db="EMBL/GenBank/DDBJ databases">
        <title>Draft genome sequence of the novel thermoacidophilic archaea Acidianus copahuensis ALE1 strain, isolated from Copahue volcanic area in Neuquen Argentina.</title>
        <authorList>
            <person name="Urbieta M.S."/>
            <person name="Rascovan N."/>
            <person name="Castro C."/>
            <person name="Revale S."/>
            <person name="Giaveno M.A."/>
            <person name="Vazquez M.P."/>
            <person name="Donati E.R."/>
        </authorList>
    </citation>
    <scope>NUCLEOTIDE SEQUENCE [LARGE SCALE GENOMIC DNA]</scope>
    <source>
        <strain evidence="2 3">ALE1</strain>
    </source>
</reference>
<feature type="transmembrane region" description="Helical" evidence="1">
    <location>
        <begin position="12"/>
        <end position="32"/>
    </location>
</feature>
<accession>A0A031LUS0</accession>